<organism evidence="2">
    <name type="scientific">Ceratitis capitata</name>
    <name type="common">Mediterranean fruit fly</name>
    <name type="synonym">Tephritis capitata</name>
    <dbReference type="NCBI Taxonomy" id="7213"/>
    <lineage>
        <taxon>Eukaryota</taxon>
        <taxon>Metazoa</taxon>
        <taxon>Ecdysozoa</taxon>
        <taxon>Arthropoda</taxon>
        <taxon>Hexapoda</taxon>
        <taxon>Insecta</taxon>
        <taxon>Pterygota</taxon>
        <taxon>Neoptera</taxon>
        <taxon>Endopterygota</taxon>
        <taxon>Diptera</taxon>
        <taxon>Brachycera</taxon>
        <taxon>Muscomorpha</taxon>
        <taxon>Tephritoidea</taxon>
        <taxon>Tephritidae</taxon>
        <taxon>Ceratitis</taxon>
        <taxon>Ceratitis</taxon>
    </lineage>
</organism>
<evidence type="ECO:0000256" key="1">
    <source>
        <dbReference type="SAM" id="MobiDB-lite"/>
    </source>
</evidence>
<feature type="region of interest" description="Disordered" evidence="1">
    <location>
        <begin position="107"/>
        <end position="139"/>
    </location>
</feature>
<reference evidence="2" key="2">
    <citation type="journal article" date="2014" name="BMC Genomics">
        <title>A genomic perspective to assessing quality of mass-reared SIT flies used in Mediterranean fruit fly (Ceratitis capitata) eradication in California.</title>
        <authorList>
            <person name="Calla B."/>
            <person name="Hall B."/>
            <person name="Hou S."/>
            <person name="Geib S.M."/>
        </authorList>
    </citation>
    <scope>NUCLEOTIDE SEQUENCE</scope>
</reference>
<proteinExistence type="evidence at transcript level"/>
<sequence length="250" mass="28043">MRRTHGKLDTQKNGVSAAVLVAIMPKVMLAVVAERRNVAPFMEKLSVLAAVKLTSKTLHSNYQFVMTKMSITEGQRGSTCHVKKAAKNKESQCDRWICVMGNRNSRNRRRGSRAARSGSRGCCCDGGEDHSGTGCRRPKPECRCDEVRPISNRRQHKPQQDYCCNSSQRDRQQPSASYTHGVQSGTSSTSVQSDVIRPECCYDDDDSECNCEIEPEPGCKTVVCLTFNPRSRGSTKRGNYRTMRVERRKE</sequence>
<name>W8BGZ7_CERCA</name>
<dbReference type="AlphaFoldDB" id="W8BGZ7"/>
<feature type="compositionally biased region" description="Polar residues" evidence="1">
    <location>
        <begin position="162"/>
        <end position="180"/>
    </location>
</feature>
<dbReference type="EMBL" id="GAMC01014029">
    <property type="protein sequence ID" value="JAB92526.1"/>
    <property type="molecule type" value="mRNA"/>
</dbReference>
<protein>
    <submittedName>
        <fullName evidence="2">Uncharacterized protein</fullName>
    </submittedName>
</protein>
<feature type="compositionally biased region" description="Low complexity" evidence="1">
    <location>
        <begin position="181"/>
        <end position="190"/>
    </location>
</feature>
<evidence type="ECO:0000313" key="2">
    <source>
        <dbReference type="EMBL" id="JAB92526.1"/>
    </source>
</evidence>
<feature type="region of interest" description="Disordered" evidence="1">
    <location>
        <begin position="155"/>
        <end position="190"/>
    </location>
</feature>
<accession>W8BGZ7</accession>
<reference evidence="2" key="1">
    <citation type="submission" date="2013-07" db="EMBL/GenBank/DDBJ databases">
        <authorList>
            <person name="Geib S."/>
        </authorList>
    </citation>
    <scope>NUCLEOTIDE SEQUENCE</scope>
</reference>